<comment type="caution">
    <text evidence="2">The sequence shown here is derived from an EMBL/GenBank/DDBJ whole genome shotgun (WGS) entry which is preliminary data.</text>
</comment>
<evidence type="ECO:0000313" key="3">
    <source>
        <dbReference type="EMBL" id="ERK04510.1"/>
    </source>
</evidence>
<dbReference type="eggNOG" id="COG1573">
    <property type="taxonomic scope" value="Bacteria"/>
</dbReference>
<dbReference type="STRING" id="1125725.HMPREF1325_2232"/>
<reference evidence="4 5" key="1">
    <citation type="submission" date="2013-08" db="EMBL/GenBank/DDBJ databases">
        <authorList>
            <person name="Durkin A.S."/>
            <person name="Haft D.R."/>
            <person name="McCorrison J."/>
            <person name="Torralba M."/>
            <person name="Gillis M."/>
            <person name="Haft D.H."/>
            <person name="Methe B."/>
            <person name="Sutton G."/>
            <person name="Nelson K.E."/>
        </authorList>
    </citation>
    <scope>NUCLEOTIDE SEQUENCE [LARGE SCALE GENOMIC DNA]</scope>
    <source>
        <strain evidence="3 5">ATCC 35536</strain>
        <strain evidence="2 4">VPI DR56BR1116</strain>
    </source>
</reference>
<dbReference type="EMBL" id="AUZJ01000013">
    <property type="protein sequence ID" value="ERF61409.1"/>
    <property type="molecule type" value="Genomic_DNA"/>
</dbReference>
<protein>
    <submittedName>
        <fullName evidence="2">Uracil-DNA glycosylase family protein</fullName>
    </submittedName>
</protein>
<evidence type="ECO:0000313" key="4">
    <source>
        <dbReference type="Proteomes" id="UP000016412"/>
    </source>
</evidence>
<dbReference type="InterPro" id="IPR047124">
    <property type="entry name" value="HI_0220.2"/>
</dbReference>
<dbReference type="Proteomes" id="UP000016412">
    <property type="component" value="Unassembled WGS sequence"/>
</dbReference>
<dbReference type="PATRIC" id="fig|1125725.3.peg.683"/>
<name>U1GXX6_TRESO</name>
<dbReference type="EMBL" id="AVQI01000020">
    <property type="protein sequence ID" value="ERK04510.1"/>
    <property type="molecule type" value="Genomic_DNA"/>
</dbReference>
<sequence>MLPLLYHKIDRAETNALLHNRGLSPVYTASAKSRIVLVGQAPGRIAQETRKPWNDASGRLLRKWLGVTDEQFYNPDLFAIMPMDFYYPGKGAHGDLPPRKEFAPTWHPKLLALMPDVRLTILVGAYAQKYYLGMWAERNLTETVKNFNNYLPEYFPLVHPSPLNFGWRKHNPWFEKEVIPLLQVLVQKAIR</sequence>
<keyword evidence="5" id="KW-1185">Reference proteome</keyword>
<dbReference type="SMART" id="SM00987">
    <property type="entry name" value="UreE_C"/>
    <property type="match status" value="1"/>
</dbReference>
<evidence type="ECO:0000313" key="5">
    <source>
        <dbReference type="Proteomes" id="UP000016646"/>
    </source>
</evidence>
<accession>U1GXX6</accession>
<organism evidence="2 4">
    <name type="scientific">Treponema socranskii subsp. socranskii VPI DR56BR1116 = ATCC 35536</name>
    <dbReference type="NCBI Taxonomy" id="1125725"/>
    <lineage>
        <taxon>Bacteria</taxon>
        <taxon>Pseudomonadati</taxon>
        <taxon>Spirochaetota</taxon>
        <taxon>Spirochaetia</taxon>
        <taxon>Spirochaetales</taxon>
        <taxon>Treponemataceae</taxon>
        <taxon>Treponema</taxon>
    </lineage>
</organism>
<dbReference type="Pfam" id="PF03167">
    <property type="entry name" value="UDG"/>
    <property type="match status" value="1"/>
</dbReference>
<feature type="domain" description="Uracil-DNA glycosylase-like" evidence="1">
    <location>
        <begin position="26"/>
        <end position="183"/>
    </location>
</feature>
<dbReference type="Gene3D" id="3.40.470.10">
    <property type="entry name" value="Uracil-DNA glycosylase-like domain"/>
    <property type="match status" value="1"/>
</dbReference>
<dbReference type="OrthoDB" id="9789139at2"/>
<dbReference type="InterPro" id="IPR036895">
    <property type="entry name" value="Uracil-DNA_glycosylase-like_sf"/>
</dbReference>
<dbReference type="PANTHER" id="PTHR42160">
    <property type="entry name" value="URACIL-DNA GLYCOSYLASE SUPERFAMILY PROTEIN"/>
    <property type="match status" value="1"/>
</dbReference>
<dbReference type="AlphaFoldDB" id="U1GXX6"/>
<evidence type="ECO:0000313" key="2">
    <source>
        <dbReference type="EMBL" id="ERF61409.1"/>
    </source>
</evidence>
<gene>
    <name evidence="3" type="ORF">HMPREF0860_0723</name>
    <name evidence="2" type="ORF">HMPREF1325_2232</name>
</gene>
<dbReference type="CDD" id="cd10033">
    <property type="entry name" value="UDG_like"/>
    <property type="match status" value="1"/>
</dbReference>
<dbReference type="SMART" id="SM00986">
    <property type="entry name" value="UDG"/>
    <property type="match status" value="1"/>
</dbReference>
<dbReference type="SUPFAM" id="SSF52141">
    <property type="entry name" value="Uracil-DNA glycosylase-like"/>
    <property type="match status" value="1"/>
</dbReference>
<dbReference type="Proteomes" id="UP000016646">
    <property type="component" value="Unassembled WGS sequence"/>
</dbReference>
<dbReference type="InterPro" id="IPR005122">
    <property type="entry name" value="Uracil-DNA_glycosylase-like"/>
</dbReference>
<dbReference type="RefSeq" id="WP_021329711.1">
    <property type="nucleotide sequence ID" value="NZ_AUZJ01000013.1"/>
</dbReference>
<proteinExistence type="predicted"/>
<dbReference type="PANTHER" id="PTHR42160:SF1">
    <property type="entry name" value="URACIL-DNA GLYCOSYLASE SUPERFAMILY PROTEIN"/>
    <property type="match status" value="1"/>
</dbReference>
<evidence type="ECO:0000259" key="1">
    <source>
        <dbReference type="SMART" id="SM00986"/>
    </source>
</evidence>